<name>A0ABT9MPB5_9ACTN</name>
<organism evidence="1 2">
    <name type="scientific">Catenuloplanes nepalensis</name>
    <dbReference type="NCBI Taxonomy" id="587533"/>
    <lineage>
        <taxon>Bacteria</taxon>
        <taxon>Bacillati</taxon>
        <taxon>Actinomycetota</taxon>
        <taxon>Actinomycetes</taxon>
        <taxon>Micromonosporales</taxon>
        <taxon>Micromonosporaceae</taxon>
        <taxon>Catenuloplanes</taxon>
    </lineage>
</organism>
<evidence type="ECO:0000313" key="1">
    <source>
        <dbReference type="EMBL" id="MDP9793128.1"/>
    </source>
</evidence>
<dbReference type="SUPFAM" id="SSF52540">
    <property type="entry name" value="P-loop containing nucleoside triphosphate hydrolases"/>
    <property type="match status" value="1"/>
</dbReference>
<proteinExistence type="predicted"/>
<keyword evidence="2" id="KW-1185">Reference proteome</keyword>
<dbReference type="Proteomes" id="UP001240984">
    <property type="component" value="Unassembled WGS sequence"/>
</dbReference>
<sequence length="392" mass="43580">MTLASCPYCYERINPRRLWFRCTGRKAPGRQPCQPEFDRARKELTGIDELVLPSFPGPSRVFQAVNSATHEPCGAVSGIKVCPHCHSRMPATFGEGSSPLIAMAGAPHTGKSVYLRILADQLRNGMGRRFGADVRLSGDNQFRNNVGGSDFLNPAGELFPGGQLYAKTQQAAGGRREPIVFGWRRKRLARYDTTFLSFFDTAGEDLSAQETVDNLRYLGAADALILLLDPFMIPQAREQITLPKTAYAAGDSTIDVLNRVTDNLRESRHLGGRKNIPIPVAVVFAKIDAFFEVLGADHPLVRRPEPGPYYDEAAGRVTHEYVRSLLAEWGADDVDYHLTHNYTRFRYFAVSALGAEPDYDNDVVDPRGVHPFRVDEPLLWLLSQFDVVPSRG</sequence>
<evidence type="ECO:0000313" key="2">
    <source>
        <dbReference type="Proteomes" id="UP001240984"/>
    </source>
</evidence>
<dbReference type="EMBL" id="JAUSRA010000001">
    <property type="protein sequence ID" value="MDP9793128.1"/>
    <property type="molecule type" value="Genomic_DNA"/>
</dbReference>
<evidence type="ECO:0008006" key="3">
    <source>
        <dbReference type="Google" id="ProtNLM"/>
    </source>
</evidence>
<comment type="caution">
    <text evidence="1">The sequence shown here is derived from an EMBL/GenBank/DDBJ whole genome shotgun (WGS) entry which is preliminary data.</text>
</comment>
<dbReference type="RefSeq" id="WP_306828086.1">
    <property type="nucleotide sequence ID" value="NZ_JAUSRA010000001.1"/>
</dbReference>
<dbReference type="InterPro" id="IPR027417">
    <property type="entry name" value="P-loop_NTPase"/>
</dbReference>
<accession>A0ABT9MPB5</accession>
<reference evidence="1 2" key="1">
    <citation type="submission" date="2023-07" db="EMBL/GenBank/DDBJ databases">
        <title>Sequencing the genomes of 1000 actinobacteria strains.</title>
        <authorList>
            <person name="Klenk H.-P."/>
        </authorList>
    </citation>
    <scope>NUCLEOTIDE SEQUENCE [LARGE SCALE GENOMIC DNA]</scope>
    <source>
        <strain evidence="1 2">DSM 44710</strain>
    </source>
</reference>
<gene>
    <name evidence="1" type="ORF">J2S43_001640</name>
</gene>
<protein>
    <recommendedName>
        <fullName evidence="3">ATP-binding protein</fullName>
    </recommendedName>
</protein>